<organism evidence="2 3">
    <name type="scientific">Amycolatopsis antarctica</name>
    <dbReference type="NCBI Taxonomy" id="1854586"/>
    <lineage>
        <taxon>Bacteria</taxon>
        <taxon>Bacillati</taxon>
        <taxon>Actinomycetota</taxon>
        <taxon>Actinomycetes</taxon>
        <taxon>Pseudonocardiales</taxon>
        <taxon>Pseudonocardiaceae</taxon>
        <taxon>Amycolatopsis</taxon>
    </lineage>
</organism>
<evidence type="ECO:0000313" key="2">
    <source>
        <dbReference type="EMBL" id="OZM74772.1"/>
    </source>
</evidence>
<keyword evidence="3" id="KW-1185">Reference proteome</keyword>
<feature type="chain" id="PRO_5013351674" evidence="1">
    <location>
        <begin position="19"/>
        <end position="137"/>
    </location>
</feature>
<proteinExistence type="predicted"/>
<protein>
    <submittedName>
        <fullName evidence="2">Uncharacterized protein</fullName>
    </submittedName>
</protein>
<dbReference type="InParanoid" id="A0A263D8E0"/>
<dbReference type="Proteomes" id="UP000242444">
    <property type="component" value="Unassembled WGS sequence"/>
</dbReference>
<name>A0A263D8E0_9PSEU</name>
<keyword evidence="1" id="KW-0732">Signal</keyword>
<accession>A0A263D8E0</accession>
<feature type="signal peptide" evidence="1">
    <location>
        <begin position="1"/>
        <end position="18"/>
    </location>
</feature>
<dbReference type="EMBL" id="NKYE01000001">
    <property type="protein sequence ID" value="OZM74772.1"/>
    <property type="molecule type" value="Genomic_DNA"/>
</dbReference>
<reference evidence="2 3" key="1">
    <citation type="submission" date="2017-07" db="EMBL/GenBank/DDBJ databases">
        <title>Amycolatopsis antarcticus sp. nov., isolated from the surface of an Antarcticus brown macroalga.</title>
        <authorList>
            <person name="Wang J."/>
            <person name="Leiva S."/>
            <person name="Huang J."/>
            <person name="Huang Y."/>
        </authorList>
    </citation>
    <scope>NUCLEOTIDE SEQUENCE [LARGE SCALE GENOMIC DNA]</scope>
    <source>
        <strain evidence="2 3">AU-G6</strain>
    </source>
</reference>
<evidence type="ECO:0000313" key="3">
    <source>
        <dbReference type="Proteomes" id="UP000242444"/>
    </source>
</evidence>
<dbReference type="AlphaFoldDB" id="A0A263D8E0"/>
<comment type="caution">
    <text evidence="2">The sequence shown here is derived from an EMBL/GenBank/DDBJ whole genome shotgun (WGS) entry which is preliminary data.</text>
</comment>
<evidence type="ECO:0000256" key="1">
    <source>
        <dbReference type="SAM" id="SignalP"/>
    </source>
</evidence>
<sequence length="137" mass="13602">MIAAAAVGLGMSADPAWAAPPIPDSGTLTWSITNGGPTPAGVTPSATIEFAPETLAAPVDTVYATLDATVPAGTSAEVAVRGLLPDGTWTAWTAITEDASATLGTETTSVQTRLVLTAANGTAGPQVREIDLVGWAG</sequence>
<gene>
    <name evidence="2" type="ORF">CFN78_00645</name>
</gene>